<organism evidence="5 6">
    <name type="scientific">Sclerotinia nivalis</name>
    <dbReference type="NCBI Taxonomy" id="352851"/>
    <lineage>
        <taxon>Eukaryota</taxon>
        <taxon>Fungi</taxon>
        <taxon>Dikarya</taxon>
        <taxon>Ascomycota</taxon>
        <taxon>Pezizomycotina</taxon>
        <taxon>Leotiomycetes</taxon>
        <taxon>Helotiales</taxon>
        <taxon>Sclerotiniaceae</taxon>
        <taxon>Sclerotinia</taxon>
    </lineage>
</organism>
<evidence type="ECO:0008006" key="7">
    <source>
        <dbReference type="Google" id="ProtNLM"/>
    </source>
</evidence>
<dbReference type="SUPFAM" id="SSF51445">
    <property type="entry name" value="(Trans)glycosidases"/>
    <property type="match status" value="1"/>
</dbReference>
<dbReference type="Proteomes" id="UP001152300">
    <property type="component" value="Unassembled WGS sequence"/>
</dbReference>
<dbReference type="AlphaFoldDB" id="A0A9X0ARC7"/>
<dbReference type="InterPro" id="IPR001360">
    <property type="entry name" value="Glyco_hydro_1"/>
</dbReference>
<evidence type="ECO:0000256" key="4">
    <source>
        <dbReference type="RuleBase" id="RU003690"/>
    </source>
</evidence>
<evidence type="ECO:0000256" key="1">
    <source>
        <dbReference type="ARBA" id="ARBA00010838"/>
    </source>
</evidence>
<keyword evidence="2" id="KW-0378">Hydrolase</keyword>
<keyword evidence="6" id="KW-1185">Reference proteome</keyword>
<gene>
    <name evidence="5" type="ORF">OCU04_004855</name>
</gene>
<evidence type="ECO:0000256" key="3">
    <source>
        <dbReference type="ARBA" id="ARBA00023295"/>
    </source>
</evidence>
<dbReference type="InterPro" id="IPR017853">
    <property type="entry name" value="GH"/>
</dbReference>
<evidence type="ECO:0000313" key="5">
    <source>
        <dbReference type="EMBL" id="KAJ8067512.1"/>
    </source>
</evidence>
<name>A0A9X0ARC7_9HELO</name>
<dbReference type="GO" id="GO:0005975">
    <property type="term" value="P:carbohydrate metabolic process"/>
    <property type="evidence" value="ECO:0007669"/>
    <property type="project" value="InterPro"/>
</dbReference>
<reference evidence="5" key="1">
    <citation type="submission" date="2022-11" db="EMBL/GenBank/DDBJ databases">
        <title>Genome Resource of Sclerotinia nivalis Strain SnTB1, a Plant Pathogen Isolated from American Ginseng.</title>
        <authorList>
            <person name="Fan S."/>
        </authorList>
    </citation>
    <scope>NUCLEOTIDE SEQUENCE</scope>
    <source>
        <strain evidence="5">SnTB1</strain>
    </source>
</reference>
<dbReference type="GO" id="GO:0008422">
    <property type="term" value="F:beta-glucosidase activity"/>
    <property type="evidence" value="ECO:0007669"/>
    <property type="project" value="TreeGrafter"/>
</dbReference>
<comment type="similarity">
    <text evidence="1 4">Belongs to the glycosyl hydrolase 1 family.</text>
</comment>
<proteinExistence type="inferred from homology"/>
<comment type="caution">
    <text evidence="5">The sequence shown here is derived from an EMBL/GenBank/DDBJ whole genome shotgun (WGS) entry which is preliminary data.</text>
</comment>
<evidence type="ECO:0000313" key="6">
    <source>
        <dbReference type="Proteomes" id="UP001152300"/>
    </source>
</evidence>
<dbReference type="EMBL" id="JAPEIS010000004">
    <property type="protein sequence ID" value="KAJ8067512.1"/>
    <property type="molecule type" value="Genomic_DNA"/>
</dbReference>
<dbReference type="Gene3D" id="3.20.20.80">
    <property type="entry name" value="Glycosidases"/>
    <property type="match status" value="1"/>
</dbReference>
<dbReference type="Pfam" id="PF00232">
    <property type="entry name" value="Glyco_hydro_1"/>
    <property type="match status" value="1"/>
</dbReference>
<keyword evidence="3" id="KW-0326">Glycosidase</keyword>
<dbReference type="PANTHER" id="PTHR10353:SF36">
    <property type="entry name" value="LP05116P"/>
    <property type="match status" value="1"/>
</dbReference>
<evidence type="ECO:0000256" key="2">
    <source>
        <dbReference type="ARBA" id="ARBA00022801"/>
    </source>
</evidence>
<dbReference type="PANTHER" id="PTHR10353">
    <property type="entry name" value="GLYCOSYL HYDROLASE"/>
    <property type="match status" value="1"/>
</dbReference>
<accession>A0A9X0ARC7</accession>
<dbReference type="OrthoDB" id="65569at2759"/>
<sequence>MNPEAPSVSTFRSDDGPDIARIAALVVSTYSFSISWSRVFPFGHGQVNQLALDHSDDVINICIEYGIERSVTLYHRDLPLYLQNSHGGWPSSQIVDDFVNYAEVVFSYYGNKVPRWYTLNEPVAFCYNHPLPDNYFGANKEIPTWQQPYWCGRHALLAHSKAYHLAKSLSINGTISFKNNGGYKIPLTNSTEDAKVVERAWDFFGGWFANPVFINGDFPVVLNDFFGSFLPDFTDKEKHMINGTSDVFAHDAYTAEFYFAPEGGVDACAQNSSNSYWPFALVQPTIIQPRLAEWVPAFLHFIADKWKPKGGIAITEFGFAGPFEGAKMNKADTVFDSIRSSHCKEYVEGILIALSEGVNIAGCLAWSILDIWNGVQGMGASLGYSEFHSLSIERKL</sequence>
<protein>
    <recommendedName>
        <fullName evidence="7">Glycoside hydrolase family 1 protein</fullName>
    </recommendedName>
</protein>